<evidence type="ECO:0000256" key="6">
    <source>
        <dbReference type="PIRSR" id="PIRSR604808-2"/>
    </source>
</evidence>
<dbReference type="PROSITE" id="PS51435">
    <property type="entry name" value="AP_NUCLEASE_F1_4"/>
    <property type="match status" value="1"/>
</dbReference>
<protein>
    <submittedName>
        <fullName evidence="9">Exodeoxyribonuclease III</fullName>
    </submittedName>
</protein>
<keyword evidence="10" id="KW-1185">Reference proteome</keyword>
<evidence type="ECO:0000313" key="10">
    <source>
        <dbReference type="Proteomes" id="UP000235122"/>
    </source>
</evidence>
<dbReference type="InterPro" id="IPR005135">
    <property type="entry name" value="Endo/exonuclease/phosphatase"/>
</dbReference>
<evidence type="ECO:0000259" key="8">
    <source>
        <dbReference type="Pfam" id="PF03372"/>
    </source>
</evidence>
<dbReference type="STRING" id="33007.HMPREF3198_00194"/>
<evidence type="ECO:0000256" key="3">
    <source>
        <dbReference type="ARBA" id="ARBA00022801"/>
    </source>
</evidence>
<organism evidence="9 10">
    <name type="scientific">Winkia neuii</name>
    <dbReference type="NCBI Taxonomy" id="33007"/>
    <lineage>
        <taxon>Bacteria</taxon>
        <taxon>Bacillati</taxon>
        <taxon>Actinomycetota</taxon>
        <taxon>Actinomycetes</taxon>
        <taxon>Actinomycetales</taxon>
        <taxon>Actinomycetaceae</taxon>
        <taxon>Winkia</taxon>
    </lineage>
</organism>
<feature type="binding site" evidence="6">
    <location>
        <position position="7"/>
    </location>
    <ligand>
        <name>Mg(2+)</name>
        <dbReference type="ChEBI" id="CHEBI:18420"/>
        <label>1</label>
    </ligand>
</feature>
<keyword evidence="3" id="KW-0378">Hydrolase</keyword>
<feature type="site" description="Interaction with DNA substrate" evidence="7">
    <location>
        <position position="248"/>
    </location>
</feature>
<comment type="similarity">
    <text evidence="1">Belongs to the DNA repair enzymes AP/ExoA family.</text>
</comment>
<dbReference type="GeneID" id="35866799"/>
<dbReference type="GO" id="GO:0006281">
    <property type="term" value="P:DNA repair"/>
    <property type="evidence" value="ECO:0007669"/>
    <property type="project" value="InterPro"/>
</dbReference>
<dbReference type="CDD" id="cd09086">
    <property type="entry name" value="ExoIII-like_AP-endo"/>
    <property type="match status" value="1"/>
</dbReference>
<evidence type="ECO:0000256" key="5">
    <source>
        <dbReference type="PIRSR" id="PIRSR604808-1"/>
    </source>
</evidence>
<dbReference type="Pfam" id="PF03372">
    <property type="entry name" value="Exo_endo_phos"/>
    <property type="match status" value="1"/>
</dbReference>
<dbReference type="InterPro" id="IPR036691">
    <property type="entry name" value="Endo/exonu/phosph_ase_sf"/>
</dbReference>
<name>A0A2I1IMC0_9ACTO</name>
<gene>
    <name evidence="9" type="ORF">CYJ19_05320</name>
</gene>
<evidence type="ECO:0000256" key="1">
    <source>
        <dbReference type="ARBA" id="ARBA00007092"/>
    </source>
</evidence>
<dbReference type="InterPro" id="IPR004808">
    <property type="entry name" value="AP_endonuc_1"/>
</dbReference>
<sequence length="257" mass="28990">MRIATWNVNSIRARLERVLAFLERSSTDVLAIQETKCKAEQFPAEAFAEAGYKACASGLNQWNGVAIVSRVGLEKPAESFPNCPTFKDQLEPRALFATCNGIRVGSLYVPHGRALDDPHYTYKLAWLRALKEYASTLTAAGEQVALMGDWNVAPRDSDVWDMAVFENSTHVSAPEREAFAAFEGEAHLVEVSRERVEGYTYWDYRRLRFPKNEGMRIDWMFATPALDKTVSHVEIDRDERKGKGASDHVPLIVDFDL</sequence>
<dbReference type="InterPro" id="IPR037493">
    <property type="entry name" value="ExoIII-like"/>
</dbReference>
<feature type="site" description="Important for catalytic activity" evidence="7">
    <location>
        <position position="218"/>
    </location>
</feature>
<feature type="binding site" evidence="6">
    <location>
        <position position="248"/>
    </location>
    <ligand>
        <name>Mg(2+)</name>
        <dbReference type="ChEBI" id="CHEBI:18420"/>
        <label>1</label>
    </ligand>
</feature>
<feature type="active site" description="Proton donor/acceptor" evidence="5">
    <location>
        <position position="149"/>
    </location>
</feature>
<keyword evidence="2 6" id="KW-0479">Metal-binding</keyword>
<comment type="cofactor">
    <cofactor evidence="6">
        <name>Mg(2+)</name>
        <dbReference type="ChEBI" id="CHEBI:18420"/>
    </cofactor>
    <cofactor evidence="6">
        <name>Mn(2+)</name>
        <dbReference type="ChEBI" id="CHEBI:29035"/>
    </cofactor>
    <text evidence="6">Probably binds two magnesium or manganese ions per subunit.</text>
</comment>
<feature type="binding site" evidence="6">
    <location>
        <position position="151"/>
    </location>
    <ligand>
        <name>Mg(2+)</name>
        <dbReference type="ChEBI" id="CHEBI:18420"/>
        <label>1</label>
    </ligand>
</feature>
<dbReference type="PANTHER" id="PTHR43250:SF2">
    <property type="entry name" value="EXODEOXYRIBONUCLEASE III"/>
    <property type="match status" value="1"/>
</dbReference>
<dbReference type="NCBIfam" id="TIGR00633">
    <property type="entry name" value="xth"/>
    <property type="match status" value="1"/>
</dbReference>
<dbReference type="PANTHER" id="PTHR43250">
    <property type="entry name" value="EXODEOXYRIBONUCLEASE III"/>
    <property type="match status" value="1"/>
</dbReference>
<feature type="active site" evidence="5">
    <location>
        <position position="108"/>
    </location>
</feature>
<dbReference type="RefSeq" id="WP_024331849.1">
    <property type="nucleotide sequence ID" value="NZ_JASOXK010000005.1"/>
</dbReference>
<feature type="binding site" evidence="6">
    <location>
        <position position="149"/>
    </location>
    <ligand>
        <name>Mg(2+)</name>
        <dbReference type="ChEBI" id="CHEBI:18420"/>
        <label>1</label>
    </ligand>
</feature>
<feature type="binding site" evidence="6">
    <location>
        <position position="247"/>
    </location>
    <ligand>
        <name>Mg(2+)</name>
        <dbReference type="ChEBI" id="CHEBI:18420"/>
        <label>1</label>
    </ligand>
</feature>
<dbReference type="EMBL" id="PKKO01000003">
    <property type="protein sequence ID" value="PKY72270.1"/>
    <property type="molecule type" value="Genomic_DNA"/>
</dbReference>
<evidence type="ECO:0000256" key="4">
    <source>
        <dbReference type="ARBA" id="ARBA00022842"/>
    </source>
</evidence>
<feature type="active site" description="Proton acceptor" evidence="5">
    <location>
        <position position="248"/>
    </location>
</feature>
<dbReference type="AlphaFoldDB" id="A0A2I1IMC0"/>
<evidence type="ECO:0000256" key="7">
    <source>
        <dbReference type="PIRSR" id="PIRSR604808-3"/>
    </source>
</evidence>
<feature type="domain" description="Endonuclease/exonuclease/phosphatase" evidence="8">
    <location>
        <begin position="4"/>
        <end position="248"/>
    </location>
</feature>
<dbReference type="Gene3D" id="3.60.10.10">
    <property type="entry name" value="Endonuclease/exonuclease/phosphatase"/>
    <property type="match status" value="1"/>
</dbReference>
<comment type="caution">
    <text evidence="9">The sequence shown here is derived from an EMBL/GenBank/DDBJ whole genome shotgun (WGS) entry which is preliminary data.</text>
</comment>
<accession>A0A2I1IMC0</accession>
<evidence type="ECO:0000313" key="9">
    <source>
        <dbReference type="EMBL" id="PKY72270.1"/>
    </source>
</evidence>
<dbReference type="Proteomes" id="UP000235122">
    <property type="component" value="Unassembled WGS sequence"/>
</dbReference>
<feature type="binding site" evidence="6">
    <location>
        <position position="34"/>
    </location>
    <ligand>
        <name>Mg(2+)</name>
        <dbReference type="ChEBI" id="CHEBI:18420"/>
        <label>1</label>
    </ligand>
</feature>
<dbReference type="GO" id="GO:0008311">
    <property type="term" value="F:double-stranded DNA 3'-5' DNA exonuclease activity"/>
    <property type="evidence" value="ECO:0007669"/>
    <property type="project" value="InterPro"/>
</dbReference>
<dbReference type="SUPFAM" id="SSF56219">
    <property type="entry name" value="DNase I-like"/>
    <property type="match status" value="1"/>
</dbReference>
<keyword evidence="4 6" id="KW-0460">Magnesium</keyword>
<keyword evidence="6" id="KW-0464">Manganese</keyword>
<reference evidence="9 10" key="1">
    <citation type="submission" date="2017-12" db="EMBL/GenBank/DDBJ databases">
        <title>Phylogenetic diversity of female urinary microbiome.</title>
        <authorList>
            <person name="Thomas-White K."/>
            <person name="Wolfe A.J."/>
        </authorList>
    </citation>
    <scope>NUCLEOTIDE SEQUENCE [LARGE SCALE GENOMIC DNA]</scope>
    <source>
        <strain evidence="9 10">UMB0402</strain>
    </source>
</reference>
<evidence type="ECO:0000256" key="2">
    <source>
        <dbReference type="ARBA" id="ARBA00022723"/>
    </source>
</evidence>
<feature type="site" description="Transition state stabilizer" evidence="7">
    <location>
        <position position="151"/>
    </location>
</feature>
<dbReference type="GO" id="GO:0046872">
    <property type="term" value="F:metal ion binding"/>
    <property type="evidence" value="ECO:0007669"/>
    <property type="project" value="UniProtKB-KW"/>
</dbReference>
<proteinExistence type="inferred from homology"/>